<evidence type="ECO:0000256" key="3">
    <source>
        <dbReference type="ARBA" id="ARBA00022670"/>
    </source>
</evidence>
<dbReference type="RefSeq" id="WP_176804486.1">
    <property type="nucleotide sequence ID" value="NZ_JABXYJ010000008.1"/>
</dbReference>
<dbReference type="GO" id="GO:0046872">
    <property type="term" value="F:metal ion binding"/>
    <property type="evidence" value="ECO:0007669"/>
    <property type="project" value="UniProtKB-KW"/>
</dbReference>
<evidence type="ECO:0000256" key="2">
    <source>
        <dbReference type="ARBA" id="ARBA00004776"/>
    </source>
</evidence>
<dbReference type="PANTHER" id="PTHR37425">
    <property type="match status" value="1"/>
</dbReference>
<keyword evidence="6" id="KW-0378">Hydrolase</keyword>
<sequence length="181" mass="20362">MQRREFLKAMLIGCSSLGRPAVAQENRREPSVIWMSRGNEQYQFDIATQAGYLTAAYLLRDIRANRQGYPDIRLLKTVAWMQAWLALYGHHVRIDALSGLRTRETNQHTEKAAQNSCHLPDGQGVFRAIDFRTQTIPSDYLGKLAGLLKQGGVGIYQRNFIHIDTGAVIGHNGLPRIWTGA</sequence>
<dbReference type="AlphaFoldDB" id="A0A850QH89"/>
<dbReference type="Pfam" id="PF05951">
    <property type="entry name" value="Peptidase_M15_2"/>
    <property type="match status" value="1"/>
</dbReference>
<gene>
    <name evidence="12" type="ORF">HV832_14065</name>
</gene>
<keyword evidence="13" id="KW-1185">Reference proteome</keyword>
<evidence type="ECO:0000256" key="11">
    <source>
        <dbReference type="ARBA" id="ARBA00093666"/>
    </source>
</evidence>
<comment type="pathway">
    <text evidence="2">Cell wall biogenesis; cell wall polysaccharide biosynthesis.</text>
</comment>
<protein>
    <recommendedName>
        <fullName evidence="11">Murein endopeptidase K</fullName>
    </recommendedName>
</protein>
<keyword evidence="8" id="KW-0482">Metalloprotease</keyword>
<evidence type="ECO:0000256" key="9">
    <source>
        <dbReference type="ARBA" id="ARBA00023316"/>
    </source>
</evidence>
<evidence type="ECO:0000313" key="13">
    <source>
        <dbReference type="Proteomes" id="UP000588051"/>
    </source>
</evidence>
<dbReference type="Proteomes" id="UP000588051">
    <property type="component" value="Unassembled WGS sequence"/>
</dbReference>
<reference evidence="12 13" key="1">
    <citation type="submission" date="2020-06" db="EMBL/GenBank/DDBJ databases">
        <authorList>
            <person name="Qiu C."/>
            <person name="Liu Z."/>
        </authorList>
    </citation>
    <scope>NUCLEOTIDE SEQUENCE [LARGE SCALE GENOMIC DNA]</scope>
    <source>
        <strain evidence="12 13">EM 1</strain>
    </source>
</reference>
<dbReference type="EMBL" id="JABXYJ010000008">
    <property type="protein sequence ID" value="NVO78951.1"/>
    <property type="molecule type" value="Genomic_DNA"/>
</dbReference>
<keyword evidence="4" id="KW-0479">Metal-binding</keyword>
<name>A0A850QH89_9BURK</name>
<dbReference type="Gene3D" id="3.30.1380.10">
    <property type="match status" value="1"/>
</dbReference>
<comment type="caution">
    <text evidence="12">The sequence shown here is derived from an EMBL/GenBank/DDBJ whole genome shotgun (WGS) entry which is preliminary data.</text>
</comment>
<dbReference type="InterPro" id="IPR009045">
    <property type="entry name" value="Zn_M74/Hedgehog-like"/>
</dbReference>
<accession>A0A850QH89</accession>
<keyword evidence="9" id="KW-0961">Cell wall biogenesis/degradation</keyword>
<evidence type="ECO:0000256" key="4">
    <source>
        <dbReference type="ARBA" id="ARBA00022723"/>
    </source>
</evidence>
<organism evidence="12 13">
    <name type="scientific">Undibacterium oligocarboniphilum</name>
    <dbReference type="NCBI Taxonomy" id="666702"/>
    <lineage>
        <taxon>Bacteria</taxon>
        <taxon>Pseudomonadati</taxon>
        <taxon>Pseudomonadota</taxon>
        <taxon>Betaproteobacteria</taxon>
        <taxon>Burkholderiales</taxon>
        <taxon>Oxalobacteraceae</taxon>
        <taxon>Undibacterium</taxon>
    </lineage>
</organism>
<evidence type="ECO:0000313" key="12">
    <source>
        <dbReference type="EMBL" id="NVO78951.1"/>
    </source>
</evidence>
<dbReference type="GO" id="GO:0071555">
    <property type="term" value="P:cell wall organization"/>
    <property type="evidence" value="ECO:0007669"/>
    <property type="project" value="UniProtKB-KW"/>
</dbReference>
<keyword evidence="5" id="KW-0732">Signal</keyword>
<evidence type="ECO:0000256" key="8">
    <source>
        <dbReference type="ARBA" id="ARBA00023049"/>
    </source>
</evidence>
<keyword evidence="3" id="KW-0645">Protease</keyword>
<comment type="cofactor">
    <cofactor evidence="1">
        <name>Zn(2+)</name>
        <dbReference type="ChEBI" id="CHEBI:29105"/>
    </cofactor>
</comment>
<keyword evidence="7" id="KW-0862">Zinc</keyword>
<evidence type="ECO:0000256" key="5">
    <source>
        <dbReference type="ARBA" id="ARBA00022729"/>
    </source>
</evidence>
<evidence type="ECO:0000256" key="7">
    <source>
        <dbReference type="ARBA" id="ARBA00022833"/>
    </source>
</evidence>
<dbReference type="GO" id="GO:0008237">
    <property type="term" value="F:metallopeptidase activity"/>
    <property type="evidence" value="ECO:0007669"/>
    <property type="project" value="UniProtKB-KW"/>
</dbReference>
<dbReference type="PANTHER" id="PTHR37425:SF1">
    <property type="entry name" value="OUTER MEMBRANE PROTEIN"/>
    <property type="match status" value="1"/>
</dbReference>
<dbReference type="GO" id="GO:0006508">
    <property type="term" value="P:proteolysis"/>
    <property type="evidence" value="ECO:0007669"/>
    <property type="project" value="UniProtKB-KW"/>
</dbReference>
<evidence type="ECO:0000256" key="6">
    <source>
        <dbReference type="ARBA" id="ARBA00022801"/>
    </source>
</evidence>
<dbReference type="SUPFAM" id="SSF55166">
    <property type="entry name" value="Hedgehog/DD-peptidase"/>
    <property type="match status" value="1"/>
</dbReference>
<evidence type="ECO:0000256" key="10">
    <source>
        <dbReference type="ARBA" id="ARBA00093448"/>
    </source>
</evidence>
<evidence type="ECO:0000256" key="1">
    <source>
        <dbReference type="ARBA" id="ARBA00001947"/>
    </source>
</evidence>
<proteinExistence type="inferred from homology"/>
<dbReference type="InterPro" id="IPR010275">
    <property type="entry name" value="MepK"/>
</dbReference>
<comment type="similarity">
    <text evidence="10">Belongs to the peptidase M15 family.</text>
</comment>